<dbReference type="InterPro" id="IPR019786">
    <property type="entry name" value="Zinc_finger_PHD-type_CS"/>
</dbReference>
<dbReference type="PROSITE" id="PS50016">
    <property type="entry name" value="ZF_PHD_2"/>
    <property type="match status" value="1"/>
</dbReference>
<feature type="compositionally biased region" description="Acidic residues" evidence="9">
    <location>
        <begin position="1665"/>
        <end position="1680"/>
    </location>
</feature>
<evidence type="ECO:0000256" key="4">
    <source>
        <dbReference type="ARBA" id="ARBA00022833"/>
    </source>
</evidence>
<evidence type="ECO:0000256" key="6">
    <source>
        <dbReference type="ARBA" id="ARBA00023163"/>
    </source>
</evidence>
<feature type="region of interest" description="Disordered" evidence="9">
    <location>
        <begin position="1280"/>
        <end position="1382"/>
    </location>
</feature>
<dbReference type="PANTHER" id="PTHR11477:SF51">
    <property type="entry name" value="PROTEIN PARTNER OF SNF, ISOFORM B"/>
    <property type="match status" value="1"/>
</dbReference>
<dbReference type="InterPro" id="IPR011011">
    <property type="entry name" value="Znf_FYVE_PHD"/>
</dbReference>
<feature type="region of interest" description="Disordered" evidence="9">
    <location>
        <begin position="1400"/>
        <end position="1441"/>
    </location>
</feature>
<feature type="region of interest" description="Disordered" evidence="9">
    <location>
        <begin position="682"/>
        <end position="743"/>
    </location>
</feature>
<feature type="compositionally biased region" description="Basic residues" evidence="9">
    <location>
        <begin position="287"/>
        <end position="300"/>
    </location>
</feature>
<dbReference type="InterPro" id="IPR019787">
    <property type="entry name" value="Znf_PHD-finger"/>
</dbReference>
<feature type="region of interest" description="Disordered" evidence="9">
    <location>
        <begin position="632"/>
        <end position="656"/>
    </location>
</feature>
<comment type="subcellular location">
    <subcellularLocation>
        <location evidence="1">Nucleus</location>
    </subcellularLocation>
</comment>
<feature type="compositionally biased region" description="Basic and acidic residues" evidence="9">
    <location>
        <begin position="1280"/>
        <end position="1291"/>
    </location>
</feature>
<dbReference type="Pfam" id="PF00628">
    <property type="entry name" value="PHD"/>
    <property type="match status" value="1"/>
</dbReference>
<evidence type="ECO:0000256" key="5">
    <source>
        <dbReference type="ARBA" id="ARBA00023015"/>
    </source>
</evidence>
<keyword evidence="7" id="KW-0539">Nucleus</keyword>
<keyword evidence="2" id="KW-0479">Metal-binding</keyword>
<evidence type="ECO:0000256" key="3">
    <source>
        <dbReference type="ARBA" id="ARBA00022771"/>
    </source>
</evidence>
<feature type="domain" description="PHD-type" evidence="10">
    <location>
        <begin position="769"/>
        <end position="823"/>
    </location>
</feature>
<evidence type="ECO:0000256" key="2">
    <source>
        <dbReference type="ARBA" id="ARBA00022723"/>
    </source>
</evidence>
<feature type="compositionally biased region" description="Low complexity" evidence="9">
    <location>
        <begin position="986"/>
        <end position="1000"/>
    </location>
</feature>
<dbReference type="GO" id="GO:0008270">
    <property type="term" value="F:zinc ion binding"/>
    <property type="evidence" value="ECO:0007669"/>
    <property type="project" value="UniProtKB-KW"/>
</dbReference>
<feature type="compositionally biased region" description="Basic and acidic residues" evidence="9">
    <location>
        <begin position="688"/>
        <end position="709"/>
    </location>
</feature>
<dbReference type="SUPFAM" id="SSF160481">
    <property type="entry name" value="BRK domain-like"/>
    <property type="match status" value="1"/>
</dbReference>
<dbReference type="InterPro" id="IPR006576">
    <property type="entry name" value="BRK_domain"/>
</dbReference>
<evidence type="ECO:0000256" key="7">
    <source>
        <dbReference type="ARBA" id="ARBA00023242"/>
    </source>
</evidence>
<dbReference type="PROSITE" id="PS51321">
    <property type="entry name" value="TFIIS_CENTRAL"/>
    <property type="match status" value="1"/>
</dbReference>
<feature type="region of interest" description="Disordered" evidence="9">
    <location>
        <begin position="1821"/>
        <end position="1846"/>
    </location>
</feature>
<proteinExistence type="predicted"/>
<evidence type="ECO:0000259" key="11">
    <source>
        <dbReference type="PROSITE" id="PS51321"/>
    </source>
</evidence>
<dbReference type="EMBL" id="UFQT01000381">
    <property type="protein sequence ID" value="SSX23762.1"/>
    <property type="molecule type" value="Genomic_DNA"/>
</dbReference>
<feature type="region of interest" description="Disordered" evidence="9">
    <location>
        <begin position="878"/>
        <end position="900"/>
    </location>
</feature>
<feature type="compositionally biased region" description="Low complexity" evidence="9">
    <location>
        <begin position="1635"/>
        <end position="1647"/>
    </location>
</feature>
<dbReference type="InterPro" id="IPR013083">
    <property type="entry name" value="Znf_RING/FYVE/PHD"/>
</dbReference>
<dbReference type="InterPro" id="IPR012921">
    <property type="entry name" value="SPOC_C"/>
</dbReference>
<dbReference type="GO" id="GO:0006351">
    <property type="term" value="P:DNA-templated transcription"/>
    <property type="evidence" value="ECO:0007669"/>
    <property type="project" value="InterPro"/>
</dbReference>
<evidence type="ECO:0000313" key="13">
    <source>
        <dbReference type="EMBL" id="SSX23762.1"/>
    </source>
</evidence>
<name>A0A336M0L1_CULSO</name>
<dbReference type="SUPFAM" id="SSF46942">
    <property type="entry name" value="Elongation factor TFIIS domain 2"/>
    <property type="match status" value="1"/>
</dbReference>
<dbReference type="VEuPathDB" id="VectorBase:CSON009592"/>
<feature type="compositionally biased region" description="Polar residues" evidence="9">
    <location>
        <begin position="390"/>
        <end position="406"/>
    </location>
</feature>
<protein>
    <submittedName>
        <fullName evidence="13">CSON009592 protein</fullName>
    </submittedName>
</protein>
<feature type="region of interest" description="Disordered" evidence="9">
    <location>
        <begin position="1729"/>
        <end position="1757"/>
    </location>
</feature>
<feature type="compositionally biased region" description="Basic and acidic residues" evidence="9">
    <location>
        <begin position="1835"/>
        <end position="1846"/>
    </location>
</feature>
<feature type="compositionally biased region" description="Acidic residues" evidence="9">
    <location>
        <begin position="240"/>
        <end position="280"/>
    </location>
</feature>
<dbReference type="InterPro" id="IPR036575">
    <property type="entry name" value="TFIIS_cen_dom_sf"/>
</dbReference>
<feature type="region of interest" description="Disordered" evidence="9">
    <location>
        <begin position="976"/>
        <end position="1087"/>
    </location>
</feature>
<feature type="domain" description="TFIIS central" evidence="11">
    <location>
        <begin position="1089"/>
        <end position="1213"/>
    </location>
</feature>
<feature type="compositionally biased region" description="Basic and acidic residues" evidence="9">
    <location>
        <begin position="375"/>
        <end position="389"/>
    </location>
</feature>
<evidence type="ECO:0000256" key="1">
    <source>
        <dbReference type="ARBA" id="ARBA00004123"/>
    </source>
</evidence>
<feature type="region of interest" description="Disordered" evidence="9">
    <location>
        <begin position="193"/>
        <end position="428"/>
    </location>
</feature>
<evidence type="ECO:0000256" key="9">
    <source>
        <dbReference type="SAM" id="MobiDB-lite"/>
    </source>
</evidence>
<dbReference type="Gene3D" id="3.30.40.10">
    <property type="entry name" value="Zinc/RING finger domain, C3HC4 (zinc finger)"/>
    <property type="match status" value="1"/>
</dbReference>
<reference evidence="13" key="2">
    <citation type="submission" date="2018-07" db="EMBL/GenBank/DDBJ databases">
        <authorList>
            <person name="Quirk P.G."/>
            <person name="Krulwich T.A."/>
        </authorList>
    </citation>
    <scope>NUCLEOTIDE SEQUENCE</scope>
</reference>
<keyword evidence="3 8" id="KW-0863">Zinc-finger</keyword>
<evidence type="ECO:0000259" key="10">
    <source>
        <dbReference type="PROSITE" id="PS50016"/>
    </source>
</evidence>
<dbReference type="InterPro" id="IPR003618">
    <property type="entry name" value="TFIIS_cen_dom"/>
</dbReference>
<feature type="region of interest" description="Disordered" evidence="9">
    <location>
        <begin position="1635"/>
        <end position="1684"/>
    </location>
</feature>
<dbReference type="CDD" id="cd15552">
    <property type="entry name" value="PHD_PHF3_like"/>
    <property type="match status" value="1"/>
</dbReference>
<dbReference type="Pfam" id="PF07500">
    <property type="entry name" value="TFIIS_M"/>
    <property type="match status" value="1"/>
</dbReference>
<dbReference type="InterPro" id="IPR037259">
    <property type="entry name" value="BRK_sf"/>
</dbReference>
<feature type="compositionally biased region" description="Basic residues" evidence="9">
    <location>
        <begin position="1306"/>
        <end position="1347"/>
    </location>
</feature>
<feature type="compositionally biased region" description="Basic and acidic residues" evidence="9">
    <location>
        <begin position="229"/>
        <end position="239"/>
    </location>
</feature>
<feature type="compositionally biased region" description="Low complexity" evidence="9">
    <location>
        <begin position="1402"/>
        <end position="1416"/>
    </location>
</feature>
<dbReference type="PROSITE" id="PS01359">
    <property type="entry name" value="ZF_PHD_1"/>
    <property type="match status" value="1"/>
</dbReference>
<organism evidence="13">
    <name type="scientific">Culicoides sonorensis</name>
    <name type="common">Biting midge</name>
    <dbReference type="NCBI Taxonomy" id="179676"/>
    <lineage>
        <taxon>Eukaryota</taxon>
        <taxon>Metazoa</taxon>
        <taxon>Ecdysozoa</taxon>
        <taxon>Arthropoda</taxon>
        <taxon>Hexapoda</taxon>
        <taxon>Insecta</taxon>
        <taxon>Pterygota</taxon>
        <taxon>Neoptera</taxon>
        <taxon>Endopterygota</taxon>
        <taxon>Diptera</taxon>
        <taxon>Nematocera</taxon>
        <taxon>Chironomoidea</taxon>
        <taxon>Ceratopogonidae</taxon>
        <taxon>Ceratopogoninae</taxon>
        <taxon>Culicoides</taxon>
        <taxon>Monoculicoides</taxon>
    </lineage>
</organism>
<sequence>MSSSVFRDFDEERYSSKNLDDEEDEKLKLEQNLVILVNNKSGKVSVDERTLHSLLANETTNTSVSIVSISSPTPSMHEEMDEEDRQNMEMSQEELMQTLTEGDDEHSEQSEIVAQKKKDKIPRVGITVESYYPPEEAKHFVSEVLSLAGIENPLSIDYEFQRYVIQNDHCYTNLTIPTNKKVINKKTVLADKSKGHTLPKSGQNEELEEEKEVLSPRSQRLRKPSTRMMESHEKEKMDKEDEDDEPDVKDEQSGESESEFESEESESSIEDNDNDSDLDFDINRSNRPPKKGKKKRKIPKSKAILKNSANKISSKRHSSTTIRSNSIEESERKNRSDKKSLSIDKRNVPATQRKVVSKGKQPPSEISSSESATVIKEKEIESHTKKKDPTPSTSNASQQHQQTPGPSVSVKKDHVKKKDLHKDALLDDMSSLFSKPDKIIKKLEVKSPSVSVTKENQISNIIHYQPSRSHETTDTSNEQLDLIDSIVKKELEAQNAPQQNISNLGRYDDATENDLPDTALLESLGGESLPEDFLHTVAELAENKELQEIIDKQVLGVGIDQSSNVTTPNMQITSIVQQPSTSISSSHVLTSSTPIQLKNTKTPNISINEARKHPLKVMRSDGRVITLPPIEVPTTRGAKKRLQSDTTPDSKLDSSLDSSQLIIDSSLISNVSMTPVPVPNAAKISKSLSKDEKDFKVNRSREQSREKSTSRRSSTNRSSIDGRRDSTSQSSGSKRKRGVNPAVLAVMKNEKEDDSESGESWNSEDDPDRLWCICRQPHNNRFMICCDVCEEWFHGKCVNITKAQGNQMEAEGKEWTCPNCIKKKQEKEQPKITSFLNESTESKKSSCLVCKKPARPGSIYCSDDCITRHASNALISTKFSQSNKTERMSPSSKASTSSEGLDFDKQIQTTKILKQKEERVIVFEKSTNRCLTGANAPKAENLKQWLKEHPTFQAVTPGTAQMNAIMAKKKQLKEVAAKLQQEKETTSPSSKSPSIKIQSKLKFGESQKLTIANPSESDKHKKLPTLKSPTPKTPTTPSGHSQSKKSNSGSANKSSSSHEKKVVKKQTSMDSYKSTTGGGSKDTRDHDMIRLKSREGLQAVLEERMAEIKDEKAHKLTSEEIKEFANNVENELYQLFNKDCNQKYKVKYRSLLFNLKDRKNLTLFAKICDKSIKPYRLVRMEPQELASQELAQWRENENKHQLEMIKKSELELLACSKNIVLKTQKGEEVVESKKLDRVQLDPDMAVEDVLKVLNNSSSTSSSKQPSSKGHDDSYYVKSYTHVEESSHSKDKDKKHHHSSRSSSRHDKSHSKHKRKHSRDRSEGRHHHSSSHDSKKSRHDKKDRKHDKHSPERKDSKDKDSKDREKKKQSSFNKEIDIPTPTQEDFNLIDKILEGSQVVLTRPGMPSSQPSSSNQMPDEAKTIESDQEPSSTVNIPTPPPGTIRETSPFDVQMETKVQQQDIIWSGTINMVDVASFNIEAAPVSGDVKPIISDLPKSLDVVGRIAPQTVWDYIDKILKSPNKEIIIIRFSSPDELSYLTLYKYYDSRRRLGVIKSHSGSIKDFYILPLAAGKDLPKVLQPINGVGFVEGKNKPDLLIGVIVKINNKQGVRPKAKPPALPLLPPIITKQSLKNIDPSFSGVSDDSSSKQYSRKSKLLALGLPKTTSDEEDEPYSPGDSDENDVSSSIAITTSSTIVTVKKGIIGDEENAKLDEINREIQARKMEIAGMLNVDPDSLDEPYSPSRPVSPPKTTQQPSILPGLDKIAIPSNLSEILASIKSSGQSENLNEEYDPTTTVGGVGYYQSTVTYKASGFTETTQVSVTEHIQEQDNEQAESSSRGEKRKLGEGDLDLRILPPLVSHIATDVDEEPKNEDDYFEIPDEEGVKKARIDQSDVEPTITATGDLDLRMLNK</sequence>
<keyword evidence="4" id="KW-0862">Zinc</keyword>
<dbReference type="Gene3D" id="3.40.5.120">
    <property type="match status" value="1"/>
</dbReference>
<feature type="compositionally biased region" description="Basic and acidic residues" evidence="9">
    <location>
        <begin position="976"/>
        <end position="985"/>
    </location>
</feature>
<feature type="compositionally biased region" description="Basic and acidic residues" evidence="9">
    <location>
        <begin position="1348"/>
        <end position="1367"/>
    </location>
</feature>
<feature type="compositionally biased region" description="Polar residues" evidence="9">
    <location>
        <begin position="878"/>
        <end position="899"/>
    </location>
</feature>
<feature type="compositionally biased region" description="Basic and acidic residues" evidence="9">
    <location>
        <begin position="7"/>
        <end position="25"/>
    </location>
</feature>
<dbReference type="EMBL" id="UFQS01000381">
    <property type="protein sequence ID" value="SSX03397.1"/>
    <property type="molecule type" value="Genomic_DNA"/>
</dbReference>
<evidence type="ECO:0000313" key="12">
    <source>
        <dbReference type="EMBL" id="SSX03397.1"/>
    </source>
</evidence>
<dbReference type="OMA" id="NGCINMV"/>
<dbReference type="Pfam" id="PF07533">
    <property type="entry name" value="BRK"/>
    <property type="match status" value="1"/>
</dbReference>
<feature type="compositionally biased region" description="Basic and acidic residues" evidence="9">
    <location>
        <begin position="329"/>
        <end position="347"/>
    </location>
</feature>
<dbReference type="SMART" id="SM00249">
    <property type="entry name" value="PHD"/>
    <property type="match status" value="1"/>
</dbReference>
<dbReference type="SUPFAM" id="SSF57903">
    <property type="entry name" value="FYVE/PHD zinc finger"/>
    <property type="match status" value="1"/>
</dbReference>
<dbReference type="GO" id="GO:0005634">
    <property type="term" value="C:nucleus"/>
    <property type="evidence" value="ECO:0007669"/>
    <property type="project" value="UniProtKB-SubCell"/>
</dbReference>
<feature type="compositionally biased region" description="Low complexity" evidence="9">
    <location>
        <begin position="1025"/>
        <end position="1055"/>
    </location>
</feature>
<accession>A0A336M0L1</accession>
<gene>
    <name evidence="13" type="primary">CSON009592</name>
</gene>
<dbReference type="SMART" id="SM00510">
    <property type="entry name" value="TFS2M"/>
    <property type="match status" value="1"/>
</dbReference>
<feature type="compositionally biased region" description="Polar residues" evidence="9">
    <location>
        <begin position="1066"/>
        <end position="1075"/>
    </location>
</feature>
<keyword evidence="5" id="KW-0805">Transcription regulation</keyword>
<reference evidence="12" key="1">
    <citation type="submission" date="2018-04" db="EMBL/GenBank/DDBJ databases">
        <authorList>
            <person name="Go L.Y."/>
            <person name="Mitchell J.A."/>
        </authorList>
    </citation>
    <scope>NUCLEOTIDE SEQUENCE</scope>
    <source>
        <tissue evidence="12">Whole organism</tissue>
    </source>
</reference>
<evidence type="ECO:0000256" key="8">
    <source>
        <dbReference type="PROSITE-ProRule" id="PRU00146"/>
    </source>
</evidence>
<dbReference type="PANTHER" id="PTHR11477">
    <property type="entry name" value="TRANSCRIPTION FACTOR S-II ZINC FINGER DOMAIN-CONTAINING PROTEIN"/>
    <property type="match status" value="1"/>
</dbReference>
<dbReference type="CDD" id="cd22581">
    <property type="entry name" value="SPOC_PPS-like"/>
    <property type="match status" value="1"/>
</dbReference>
<dbReference type="Gene3D" id="1.10.472.30">
    <property type="entry name" value="Transcription elongation factor S-II, central domain"/>
    <property type="match status" value="1"/>
</dbReference>
<dbReference type="InterPro" id="IPR001965">
    <property type="entry name" value="Znf_PHD"/>
</dbReference>
<keyword evidence="6" id="KW-0804">Transcription</keyword>
<dbReference type="SMART" id="SM00592">
    <property type="entry name" value="BRK"/>
    <property type="match status" value="1"/>
</dbReference>
<feature type="region of interest" description="Disordered" evidence="9">
    <location>
        <begin position="1"/>
        <end position="25"/>
    </location>
</feature>
<dbReference type="Pfam" id="PF07744">
    <property type="entry name" value="SPOC"/>
    <property type="match status" value="1"/>
</dbReference>